<keyword evidence="3" id="KW-0378">Hydrolase</keyword>
<feature type="domain" description="NlpC/P60" evidence="6">
    <location>
        <begin position="59"/>
        <end position="176"/>
    </location>
</feature>
<dbReference type="InterPro" id="IPR051794">
    <property type="entry name" value="PG_Endopeptidase_C40"/>
</dbReference>
<feature type="region of interest" description="Disordered" evidence="5">
    <location>
        <begin position="421"/>
        <end position="493"/>
    </location>
</feature>
<dbReference type="Gene3D" id="3.30.750.140">
    <property type="match status" value="1"/>
</dbReference>
<dbReference type="Pfam" id="PF00877">
    <property type="entry name" value="NLPC_P60"/>
    <property type="match status" value="1"/>
</dbReference>
<comment type="caution">
    <text evidence="7">The sequence shown here is derived from an EMBL/GenBank/DDBJ whole genome shotgun (WGS) entry which is preliminary data.</text>
</comment>
<dbReference type="InterPro" id="IPR038765">
    <property type="entry name" value="Papain-like_cys_pep_sf"/>
</dbReference>
<feature type="compositionally biased region" description="Low complexity" evidence="5">
    <location>
        <begin position="482"/>
        <end position="493"/>
    </location>
</feature>
<evidence type="ECO:0000256" key="2">
    <source>
        <dbReference type="ARBA" id="ARBA00022670"/>
    </source>
</evidence>
<dbReference type="InterPro" id="IPR038610">
    <property type="entry name" value="FliK-like_C_sf"/>
</dbReference>
<keyword evidence="4" id="KW-0788">Thiol protease</keyword>
<dbReference type="CDD" id="cd17470">
    <property type="entry name" value="T3SS_Flik_C"/>
    <property type="match status" value="1"/>
</dbReference>
<dbReference type="InterPro" id="IPR000064">
    <property type="entry name" value="NLP_P60_dom"/>
</dbReference>
<proteinExistence type="inferred from homology"/>
<dbReference type="PANTHER" id="PTHR47359">
    <property type="entry name" value="PEPTIDOGLYCAN DL-ENDOPEPTIDASE CWLO"/>
    <property type="match status" value="1"/>
</dbReference>
<sequence length="493" mass="47333">MSIVNVLARVDEIQSRIRTLAPEPVTANAAAGATTSTSAGAFATAVQDVIGAAVPAGGTVSGEDVVARAKNYLGVPYVFGGEDASGMDCSGLVQRVLADLGIDAPRVVQDQADIGVEVGSLAEARPGDLLVTNGEKHIVIYAGDGKIIHAPSPGKNVELRNNYLTDADIQTIRRVVPSRAEIAAAATPAVNAASVFAAAAAPLMASLSPASAAASAGARVASMFAAVTPAGSPAAAAGLAAAAGPPPAADPAVATSATPVATPLVAAAAAATSGATLMSSAARAMPAPGTERSAADAAAAVAAASVASAAPAAAEPVAAAPPPAAAAPANRTPFAQQVTPPVLSLAGAGEGEHTLTLTVSPDNLGPVTVKAQITGSSIVIELAAPTETGREALRSLLVDLRRDLAGLAASSSVVLAAGDTSATGNGQHQNQNPSGAAWAGGFGSAAGSTSSGQSGAGSSGATSRGDRDAAPDTPSPVPAPAPAAVGSGIDLFA</sequence>
<evidence type="ECO:0000259" key="6">
    <source>
        <dbReference type="PROSITE" id="PS51935"/>
    </source>
</evidence>
<keyword evidence="2" id="KW-0645">Protease</keyword>
<keyword evidence="8" id="KW-1185">Reference proteome</keyword>
<dbReference type="SUPFAM" id="SSF54001">
    <property type="entry name" value="Cysteine proteinases"/>
    <property type="match status" value="1"/>
</dbReference>
<dbReference type="Gene3D" id="3.90.1720.10">
    <property type="entry name" value="endopeptidase domain like (from Nostoc punctiforme)"/>
    <property type="match status" value="1"/>
</dbReference>
<dbReference type="PROSITE" id="PS51935">
    <property type="entry name" value="NLPC_P60"/>
    <property type="match status" value="1"/>
</dbReference>
<comment type="similarity">
    <text evidence="1">Belongs to the peptidase C40 family.</text>
</comment>
<evidence type="ECO:0000313" key="8">
    <source>
        <dbReference type="Proteomes" id="UP000648352"/>
    </source>
</evidence>
<dbReference type="PANTHER" id="PTHR47359:SF3">
    <property type="entry name" value="NLP_P60 DOMAIN-CONTAINING PROTEIN-RELATED"/>
    <property type="match status" value="1"/>
</dbReference>
<gene>
    <name evidence="7" type="ORF">H9651_07265</name>
</gene>
<feature type="compositionally biased region" description="Polar residues" evidence="5">
    <location>
        <begin position="421"/>
        <end position="433"/>
    </location>
</feature>
<organism evidence="7 8">
    <name type="scientific">Microbacterium pullorum</name>
    <dbReference type="NCBI Taxonomy" id="2762236"/>
    <lineage>
        <taxon>Bacteria</taxon>
        <taxon>Bacillati</taxon>
        <taxon>Actinomycetota</taxon>
        <taxon>Actinomycetes</taxon>
        <taxon>Micrococcales</taxon>
        <taxon>Microbacteriaceae</taxon>
        <taxon>Microbacterium</taxon>
    </lineage>
</organism>
<dbReference type="Proteomes" id="UP000648352">
    <property type="component" value="Unassembled WGS sequence"/>
</dbReference>
<evidence type="ECO:0000256" key="1">
    <source>
        <dbReference type="ARBA" id="ARBA00007074"/>
    </source>
</evidence>
<name>A0ABR8S2W7_9MICO</name>
<evidence type="ECO:0000256" key="5">
    <source>
        <dbReference type="SAM" id="MobiDB-lite"/>
    </source>
</evidence>
<dbReference type="InterPro" id="IPR021136">
    <property type="entry name" value="Flagellar_hook_control-like_C"/>
</dbReference>
<accession>A0ABR8S2W7</accession>
<dbReference type="Pfam" id="PF02120">
    <property type="entry name" value="Flg_hook"/>
    <property type="match status" value="1"/>
</dbReference>
<evidence type="ECO:0000256" key="3">
    <source>
        <dbReference type="ARBA" id="ARBA00022801"/>
    </source>
</evidence>
<dbReference type="EMBL" id="JACSQP010000004">
    <property type="protein sequence ID" value="MBD7957434.1"/>
    <property type="molecule type" value="Genomic_DNA"/>
</dbReference>
<dbReference type="RefSeq" id="WP_191718638.1">
    <property type="nucleotide sequence ID" value="NZ_JACSQP010000004.1"/>
</dbReference>
<evidence type="ECO:0000256" key="4">
    <source>
        <dbReference type="ARBA" id="ARBA00022807"/>
    </source>
</evidence>
<protein>
    <submittedName>
        <fullName evidence="7">C40 family peptidase</fullName>
    </submittedName>
</protein>
<reference evidence="7 8" key="1">
    <citation type="submission" date="2020-08" db="EMBL/GenBank/DDBJ databases">
        <title>A Genomic Blueprint of the Chicken Gut Microbiome.</title>
        <authorList>
            <person name="Gilroy R."/>
            <person name="Ravi A."/>
            <person name="Getino M."/>
            <person name="Pursley I."/>
            <person name="Horton D.L."/>
            <person name="Alikhan N.-F."/>
            <person name="Baker D."/>
            <person name="Gharbi K."/>
            <person name="Hall N."/>
            <person name="Watson M."/>
            <person name="Adriaenssens E.M."/>
            <person name="Foster-Nyarko E."/>
            <person name="Jarju S."/>
            <person name="Secka A."/>
            <person name="Antonio M."/>
            <person name="Oren A."/>
            <person name="Chaudhuri R."/>
            <person name="La Ragione R.M."/>
            <person name="Hildebrand F."/>
            <person name="Pallen M.J."/>
        </authorList>
    </citation>
    <scope>NUCLEOTIDE SEQUENCE [LARGE SCALE GENOMIC DNA]</scope>
    <source>
        <strain evidence="7 8">Sa4CUA7</strain>
    </source>
</reference>
<evidence type="ECO:0000313" key="7">
    <source>
        <dbReference type="EMBL" id="MBD7957434.1"/>
    </source>
</evidence>